<dbReference type="InterPro" id="IPR003593">
    <property type="entry name" value="AAA+_ATPase"/>
</dbReference>
<evidence type="ECO:0000259" key="8">
    <source>
        <dbReference type="PROSITE" id="PS50893"/>
    </source>
</evidence>
<dbReference type="InterPro" id="IPR017871">
    <property type="entry name" value="ABC_transporter-like_CS"/>
</dbReference>
<keyword evidence="10" id="KW-1185">Reference proteome</keyword>
<comment type="similarity">
    <text evidence="2">Belongs to the ABC transporter superfamily.</text>
</comment>
<feature type="domain" description="ABC transporter" evidence="8">
    <location>
        <begin position="11"/>
        <end position="258"/>
    </location>
</feature>
<feature type="domain" description="ABC transporter" evidence="8">
    <location>
        <begin position="280"/>
        <end position="478"/>
    </location>
</feature>
<dbReference type="SUPFAM" id="SSF52540">
    <property type="entry name" value="P-loop containing nucleoside triphosphate hydrolases"/>
    <property type="match status" value="2"/>
</dbReference>
<dbReference type="InterPro" id="IPR027417">
    <property type="entry name" value="P-loop_NTPase"/>
</dbReference>
<dbReference type="GO" id="GO:0005524">
    <property type="term" value="F:ATP binding"/>
    <property type="evidence" value="ECO:0007669"/>
    <property type="project" value="UniProtKB-KW"/>
</dbReference>
<dbReference type="PROSITE" id="PS00211">
    <property type="entry name" value="ABC_TRANSPORTER_1"/>
    <property type="match status" value="2"/>
</dbReference>
<comment type="subcellular location">
    <subcellularLocation>
        <location evidence="1">Cell inner membrane</location>
        <topology evidence="1">Peripheral membrane protein</topology>
    </subcellularLocation>
</comment>
<evidence type="ECO:0000256" key="6">
    <source>
        <dbReference type="ARBA" id="ARBA00022840"/>
    </source>
</evidence>
<dbReference type="PROSITE" id="PS50893">
    <property type="entry name" value="ABC_TRANSPORTER_2"/>
    <property type="match status" value="2"/>
</dbReference>
<keyword evidence="5" id="KW-0547">Nucleotide-binding</keyword>
<dbReference type="RefSeq" id="WP_246118665.1">
    <property type="nucleotide sequence ID" value="NZ_VLKG01000002.1"/>
</dbReference>
<dbReference type="GO" id="GO:0005886">
    <property type="term" value="C:plasma membrane"/>
    <property type="evidence" value="ECO:0007669"/>
    <property type="project" value="UniProtKB-SubCell"/>
</dbReference>
<evidence type="ECO:0000256" key="2">
    <source>
        <dbReference type="ARBA" id="ARBA00005417"/>
    </source>
</evidence>
<dbReference type="GO" id="GO:0016887">
    <property type="term" value="F:ATP hydrolysis activity"/>
    <property type="evidence" value="ECO:0007669"/>
    <property type="project" value="InterPro"/>
</dbReference>
<evidence type="ECO:0000256" key="1">
    <source>
        <dbReference type="ARBA" id="ARBA00004417"/>
    </source>
</evidence>
<name>A0A562J015_9GAMM</name>
<dbReference type="Gene3D" id="3.40.50.300">
    <property type="entry name" value="P-loop containing nucleotide triphosphate hydrolases"/>
    <property type="match status" value="2"/>
</dbReference>
<dbReference type="AlphaFoldDB" id="A0A562J015"/>
<keyword evidence="6 9" id="KW-0067">ATP-binding</keyword>
<dbReference type="InterPro" id="IPR050388">
    <property type="entry name" value="ABC_Ni/Peptide_Import"/>
</dbReference>
<evidence type="ECO:0000256" key="3">
    <source>
        <dbReference type="ARBA" id="ARBA00022448"/>
    </source>
</evidence>
<dbReference type="PANTHER" id="PTHR43297:SF7">
    <property type="entry name" value="D,D-DIPEPTIDE TRANSPORT ATP-BINDING PROTEIN DDPD-RELATED"/>
    <property type="match status" value="1"/>
</dbReference>
<protein>
    <submittedName>
        <fullName evidence="9">Peptide/nickel transport system ATP-binding protein</fullName>
    </submittedName>
</protein>
<keyword evidence="4" id="KW-1003">Cell membrane</keyword>
<evidence type="ECO:0000256" key="4">
    <source>
        <dbReference type="ARBA" id="ARBA00022475"/>
    </source>
</evidence>
<dbReference type="Proteomes" id="UP000319627">
    <property type="component" value="Unassembled WGS sequence"/>
</dbReference>
<organism evidence="9 10">
    <name type="scientific">Azomonas agilis</name>
    <dbReference type="NCBI Taxonomy" id="116849"/>
    <lineage>
        <taxon>Bacteria</taxon>
        <taxon>Pseudomonadati</taxon>
        <taxon>Pseudomonadota</taxon>
        <taxon>Gammaproteobacteria</taxon>
        <taxon>Pseudomonadales</taxon>
        <taxon>Pseudomonadaceae</taxon>
        <taxon>Azomonas</taxon>
    </lineage>
</organism>
<accession>A0A562J015</accession>
<evidence type="ECO:0000256" key="7">
    <source>
        <dbReference type="ARBA" id="ARBA00023136"/>
    </source>
</evidence>
<reference evidence="9 10" key="1">
    <citation type="submission" date="2019-07" db="EMBL/GenBank/DDBJ databases">
        <title>Genomic Encyclopedia of Type Strains, Phase I: the one thousand microbial genomes (KMG-I) project.</title>
        <authorList>
            <person name="Kyrpides N."/>
        </authorList>
    </citation>
    <scope>NUCLEOTIDE SEQUENCE [LARGE SCALE GENOMIC DNA]</scope>
    <source>
        <strain evidence="9 10">DSM 375</strain>
    </source>
</reference>
<keyword evidence="7" id="KW-0472">Membrane</keyword>
<dbReference type="PANTHER" id="PTHR43297">
    <property type="entry name" value="OLIGOPEPTIDE TRANSPORT ATP-BINDING PROTEIN APPD"/>
    <property type="match status" value="1"/>
</dbReference>
<evidence type="ECO:0000313" key="9">
    <source>
        <dbReference type="EMBL" id="TWH76619.1"/>
    </source>
</evidence>
<gene>
    <name evidence="9" type="ORF">LX59_00664</name>
</gene>
<dbReference type="InterPro" id="IPR003439">
    <property type="entry name" value="ABC_transporter-like_ATP-bd"/>
</dbReference>
<sequence>MTGSQPIIPLLQVENLCVFSRPQAKNQAPELLLEPLSFSLYPGERLTILGETGAGKSLLMQAIMGTLPKPLYHQGRIRIAGQDLDALPQTEREQLWGRRIALLPQEPWHALDPLMPSQEQVSEVYQCVKGRKPDSADHQATQDLLAVGLQGAEHKRPDQLSGGMAQRLAFCAATAAGASLILADEPTKGLDTSCREALVQLLCKKSTQGTLLTITHDVAVARQLGGRILVMKSGRLLDDGRIKQVLDDSACQYTRQLIEAEPARWPPYPLPNIQQATPILEAQELSKQRGNKRLFEHLSLQIRRGEILGLTGDSGCGKSTLGDILLGLLPADSGRVYRRGGFAPQRYLKLYQDPPASFAPQVKLAQLFDDLIRLHRLDAKRLPALLERLNLSTHLLQRHSHQVSGGELQRLALARVLLMEPVFLFADEPVSRLDPITARDVLQLLVEVATEYQCAVLLVSHDPALVHKICHTQRCLSLP</sequence>
<proteinExistence type="inferred from homology"/>
<comment type="caution">
    <text evidence="9">The sequence shown here is derived from an EMBL/GenBank/DDBJ whole genome shotgun (WGS) entry which is preliminary data.</text>
</comment>
<evidence type="ECO:0000256" key="5">
    <source>
        <dbReference type="ARBA" id="ARBA00022741"/>
    </source>
</evidence>
<evidence type="ECO:0000313" key="10">
    <source>
        <dbReference type="Proteomes" id="UP000319627"/>
    </source>
</evidence>
<dbReference type="EMBL" id="VLKG01000002">
    <property type="protein sequence ID" value="TWH76619.1"/>
    <property type="molecule type" value="Genomic_DNA"/>
</dbReference>
<dbReference type="Pfam" id="PF00005">
    <property type="entry name" value="ABC_tran"/>
    <property type="match status" value="2"/>
</dbReference>
<dbReference type="SMART" id="SM00382">
    <property type="entry name" value="AAA"/>
    <property type="match status" value="2"/>
</dbReference>
<keyword evidence="3" id="KW-0813">Transport</keyword>